<evidence type="ECO:0000259" key="2">
    <source>
        <dbReference type="Pfam" id="PF09648"/>
    </source>
</evidence>
<dbReference type="Gene3D" id="2.40.128.690">
    <property type="entry name" value="YycH protein, domain 3-like"/>
    <property type="match status" value="1"/>
</dbReference>
<proteinExistence type="predicted"/>
<dbReference type="Pfam" id="PF09648">
    <property type="entry name" value="YycI"/>
    <property type="match status" value="1"/>
</dbReference>
<keyword evidence="1" id="KW-1133">Transmembrane helix</keyword>
<evidence type="ECO:0000313" key="4">
    <source>
        <dbReference type="Proteomes" id="UP000051790"/>
    </source>
</evidence>
<dbReference type="Proteomes" id="UP000051790">
    <property type="component" value="Unassembled WGS sequence"/>
</dbReference>
<sequence length="265" mass="29660">MDFRRIEWIFLVVFAAVNIFLGISFYQSQAVDQAVSESTTGEIVADIQRDQIKLPSLSTKTPTGGYLASQRNTALYNNREQLIGQTLSFNNGTLTSNLNSPIAVKKAHAVATIKKWLQASSNVMFGNQYQYAESLSSNNTYVFCQQIQGHKIYDKRAQITFTVSNNKLVSYKQTYIAKMSVLKSNVELTSARDAVVTLYKDNEIANGAKVDWVELAYNYLLDTKGSTVYVPTWFVGVQNQGAKSVTIKKLNAITKTVMKDRTNEE</sequence>
<dbReference type="EMBL" id="AZEU01000302">
    <property type="protein sequence ID" value="KRL39261.1"/>
    <property type="molecule type" value="Genomic_DNA"/>
</dbReference>
<keyword evidence="1" id="KW-0472">Membrane</keyword>
<dbReference type="InterPro" id="IPR018604">
    <property type="entry name" value="YycI-like"/>
</dbReference>
<gene>
    <name evidence="3" type="ORF">FD01_GL002629</name>
</gene>
<dbReference type="RefSeq" id="WP_056965024.1">
    <property type="nucleotide sequence ID" value="NZ_AZEU01000302.1"/>
</dbReference>
<protein>
    <recommendedName>
        <fullName evidence="2">Regulatory protein YycH-like domain-containing protein</fullName>
    </recommendedName>
</protein>
<keyword evidence="4" id="KW-1185">Reference proteome</keyword>
<reference evidence="3 4" key="1">
    <citation type="journal article" date="2015" name="Genome Announc.">
        <title>Expanding the biotechnology potential of lactobacilli through comparative genomics of 213 strains and associated genera.</title>
        <authorList>
            <person name="Sun Z."/>
            <person name="Harris H.M."/>
            <person name="McCann A."/>
            <person name="Guo C."/>
            <person name="Argimon S."/>
            <person name="Zhang W."/>
            <person name="Yang X."/>
            <person name="Jeffery I.B."/>
            <person name="Cooney J.C."/>
            <person name="Kagawa T.F."/>
            <person name="Liu W."/>
            <person name="Song Y."/>
            <person name="Salvetti E."/>
            <person name="Wrobel A."/>
            <person name="Rasinkangas P."/>
            <person name="Parkhill J."/>
            <person name="Rea M.C."/>
            <person name="O'Sullivan O."/>
            <person name="Ritari J."/>
            <person name="Douillard F.P."/>
            <person name="Paul Ross R."/>
            <person name="Yang R."/>
            <person name="Briner A.E."/>
            <person name="Felis G.E."/>
            <person name="de Vos W.M."/>
            <person name="Barrangou R."/>
            <person name="Klaenhammer T.R."/>
            <person name="Caufield P.W."/>
            <person name="Cui Y."/>
            <person name="Zhang H."/>
            <person name="O'Toole P.W."/>
        </authorList>
    </citation>
    <scope>NUCLEOTIDE SEQUENCE [LARGE SCALE GENOMIC DNA]</scope>
    <source>
        <strain evidence="3 4">DSM 13343</strain>
    </source>
</reference>
<organism evidence="3 4">
    <name type="scientific">Lacticaseibacillus manihotivorans DSM 13343 = JCM 12514</name>
    <dbReference type="NCBI Taxonomy" id="1423769"/>
    <lineage>
        <taxon>Bacteria</taxon>
        <taxon>Bacillati</taxon>
        <taxon>Bacillota</taxon>
        <taxon>Bacilli</taxon>
        <taxon>Lactobacillales</taxon>
        <taxon>Lactobacillaceae</taxon>
        <taxon>Lacticaseibacillus</taxon>
    </lineage>
</organism>
<comment type="caution">
    <text evidence="3">The sequence shown here is derived from an EMBL/GenBank/DDBJ whole genome shotgun (WGS) entry which is preliminary data.</text>
</comment>
<feature type="transmembrane region" description="Helical" evidence="1">
    <location>
        <begin position="7"/>
        <end position="26"/>
    </location>
</feature>
<dbReference type="AlphaFoldDB" id="A0A0R1Q3S4"/>
<keyword evidence="1" id="KW-0812">Transmembrane</keyword>
<evidence type="ECO:0000313" key="3">
    <source>
        <dbReference type="EMBL" id="KRL39261.1"/>
    </source>
</evidence>
<name>A0A0R1Q3S4_9LACO</name>
<dbReference type="OrthoDB" id="2135943at2"/>
<evidence type="ECO:0000256" key="1">
    <source>
        <dbReference type="SAM" id="Phobius"/>
    </source>
</evidence>
<accession>A0A0R1Q3S4</accession>
<feature type="domain" description="Regulatory protein YycH-like" evidence="2">
    <location>
        <begin position="34"/>
        <end position="253"/>
    </location>
</feature>
<dbReference type="PATRIC" id="fig|1423769.4.peg.2838"/>
<dbReference type="GO" id="GO:0016020">
    <property type="term" value="C:membrane"/>
    <property type="evidence" value="ECO:0007669"/>
    <property type="project" value="InterPro"/>
</dbReference>